<evidence type="ECO:0000256" key="3">
    <source>
        <dbReference type="ARBA" id="ARBA00022982"/>
    </source>
</evidence>
<feature type="domain" description="Blue (type 1) copper" evidence="6">
    <location>
        <begin position="21"/>
        <end position="145"/>
    </location>
</feature>
<dbReference type="Pfam" id="PF00127">
    <property type="entry name" value="Copper-bind"/>
    <property type="match status" value="1"/>
</dbReference>
<dbReference type="Gene3D" id="2.60.40.420">
    <property type="entry name" value="Cupredoxins - blue copper proteins"/>
    <property type="match status" value="1"/>
</dbReference>
<dbReference type="EMBL" id="JBGXBU010000001">
    <property type="protein sequence ID" value="MFM4892199.1"/>
    <property type="molecule type" value="Genomic_DNA"/>
</dbReference>
<keyword evidence="3 5" id="KW-0249">Electron transport</keyword>
<dbReference type="SUPFAM" id="SSF49503">
    <property type="entry name" value="Cupredoxins"/>
    <property type="match status" value="1"/>
</dbReference>
<comment type="function">
    <text evidence="5">Transfers electrons from cytochrome c551 to cytochrome oxidase.</text>
</comment>
<keyword evidence="2 5" id="KW-0479">Metal-binding</keyword>
<dbReference type="CDD" id="cd13922">
    <property type="entry name" value="Azurin"/>
    <property type="match status" value="1"/>
</dbReference>
<evidence type="ECO:0000313" key="8">
    <source>
        <dbReference type="Proteomes" id="UP001630969"/>
    </source>
</evidence>
<dbReference type="GeneID" id="97219393"/>
<accession>A0ABW9GNV5</accession>
<dbReference type="PANTHER" id="PTHR38439:SF2">
    <property type="entry name" value="OUTER MEMBRANE PROTEIN H.8"/>
    <property type="match status" value="1"/>
</dbReference>
<name>A0ABW9GNV5_9GAMM</name>
<feature type="signal peptide" evidence="5">
    <location>
        <begin position="1"/>
        <end position="19"/>
    </location>
</feature>
<keyword evidence="1 5" id="KW-0813">Transport</keyword>
<dbReference type="InterPro" id="IPR008972">
    <property type="entry name" value="Cupredoxin"/>
</dbReference>
<keyword evidence="5" id="KW-0732">Signal</keyword>
<comment type="caution">
    <text evidence="7">The sequence shown here is derived from an EMBL/GenBank/DDBJ whole genome shotgun (WGS) entry which is preliminary data.</text>
</comment>
<feature type="chain" id="PRO_5044965367" description="Azurin" evidence="5">
    <location>
        <begin position="20"/>
        <end position="146"/>
    </location>
</feature>
<reference evidence="7 8" key="1">
    <citation type="submission" date="2024-09" db="EMBL/GenBank/DDBJ databases">
        <title>Aeromonas strains Genome sequencing and assembly.</title>
        <authorList>
            <person name="Hu X."/>
            <person name="Tang B."/>
        </authorList>
    </citation>
    <scope>NUCLEOTIDE SEQUENCE [LARGE SCALE GENOMIC DNA]</scope>
    <source>
        <strain evidence="7 8">NB23SCDHY001</strain>
    </source>
</reference>
<keyword evidence="8" id="KW-1185">Reference proteome</keyword>
<comment type="subcellular location">
    <subcellularLocation>
        <location evidence="5">Periplasm</location>
    </subcellularLocation>
</comment>
<dbReference type="InterPro" id="IPR050845">
    <property type="entry name" value="Cu-binding_ET"/>
</dbReference>
<keyword evidence="5" id="KW-0574">Periplasm</keyword>
<evidence type="ECO:0000256" key="2">
    <source>
        <dbReference type="ARBA" id="ARBA00022723"/>
    </source>
</evidence>
<keyword evidence="4 5" id="KW-0186">Copper</keyword>
<dbReference type="InterPro" id="IPR000923">
    <property type="entry name" value="BlueCu_1"/>
</dbReference>
<evidence type="ECO:0000256" key="5">
    <source>
        <dbReference type="RuleBase" id="RU363017"/>
    </source>
</evidence>
<dbReference type="PANTHER" id="PTHR38439">
    <property type="entry name" value="AURACYANIN-B"/>
    <property type="match status" value="1"/>
</dbReference>
<sequence>MKKVMSLLFLSALAAPAFADECTLTVEANDAMQFNTKALSVPATCKEVTLTLTHTGKLPVAAMGHNWVLTSTADFQDVATAGMGAGPDNNYLPKDDARVLAHTKLIGGGETTSISFPIEGLAGKDLTFFCSFPGHWAMMKGSFKVG</sequence>
<organism evidence="7 8">
    <name type="scientific">Aeromonas bivalvium</name>
    <dbReference type="NCBI Taxonomy" id="440079"/>
    <lineage>
        <taxon>Bacteria</taxon>
        <taxon>Pseudomonadati</taxon>
        <taxon>Pseudomonadota</taxon>
        <taxon>Gammaproteobacteria</taxon>
        <taxon>Aeromonadales</taxon>
        <taxon>Aeromonadaceae</taxon>
        <taxon>Aeromonas</taxon>
    </lineage>
</organism>
<evidence type="ECO:0000256" key="1">
    <source>
        <dbReference type="ARBA" id="ARBA00022448"/>
    </source>
</evidence>
<dbReference type="NCBIfam" id="TIGR02695">
    <property type="entry name" value="azurin"/>
    <property type="match status" value="1"/>
</dbReference>
<dbReference type="RefSeq" id="WP_408789039.1">
    <property type="nucleotide sequence ID" value="NZ_JBGXBU010000001.1"/>
</dbReference>
<proteinExistence type="predicted"/>
<evidence type="ECO:0000313" key="7">
    <source>
        <dbReference type="EMBL" id="MFM4892199.1"/>
    </source>
</evidence>
<dbReference type="InterPro" id="IPR014068">
    <property type="entry name" value="Azurin"/>
</dbReference>
<dbReference type="Proteomes" id="UP001630969">
    <property type="component" value="Unassembled WGS sequence"/>
</dbReference>
<evidence type="ECO:0000256" key="4">
    <source>
        <dbReference type="ARBA" id="ARBA00023008"/>
    </source>
</evidence>
<protein>
    <recommendedName>
        <fullName evidence="5">Azurin</fullName>
    </recommendedName>
</protein>
<gene>
    <name evidence="7" type="primary">azu</name>
    <name evidence="7" type="ORF">ACEUDJ_04800</name>
</gene>
<evidence type="ECO:0000259" key="6">
    <source>
        <dbReference type="Pfam" id="PF00127"/>
    </source>
</evidence>